<dbReference type="EMBL" id="DVOC01000065">
    <property type="protein sequence ID" value="HIU91114.1"/>
    <property type="molecule type" value="Genomic_DNA"/>
</dbReference>
<dbReference type="InterPro" id="IPR029493">
    <property type="entry name" value="RecD2-like_HHH"/>
</dbReference>
<dbReference type="InterPro" id="IPR027417">
    <property type="entry name" value="P-loop_NTPase"/>
</dbReference>
<dbReference type="Pfam" id="PF13604">
    <property type="entry name" value="AAA_30"/>
    <property type="match status" value="1"/>
</dbReference>
<dbReference type="InterPro" id="IPR010994">
    <property type="entry name" value="RuvA_2-like"/>
</dbReference>
<dbReference type="InterPro" id="IPR027785">
    <property type="entry name" value="UvrD-like_helicase_C"/>
</dbReference>
<accession>A0A9D1MXN5</accession>
<dbReference type="Pfam" id="PF14490">
    <property type="entry name" value="HHH_RecD2"/>
    <property type="match status" value="1"/>
</dbReference>
<evidence type="ECO:0000313" key="5">
    <source>
        <dbReference type="EMBL" id="HIU91114.1"/>
    </source>
</evidence>
<dbReference type="GO" id="GO:0005524">
    <property type="term" value="F:ATP binding"/>
    <property type="evidence" value="ECO:0007669"/>
    <property type="project" value="UniProtKB-KW"/>
</dbReference>
<feature type="domain" description="AAA+ ATPase" evidence="4">
    <location>
        <begin position="338"/>
        <end position="489"/>
    </location>
</feature>
<gene>
    <name evidence="5" type="ORF">IAC72_03800</name>
</gene>
<sequence length="758" mass="82745">MTRTVTVKGVVAGIVFRNEENGYTVVTLAADGENLVCVGTFPMLTVGAVLTVTGEMSFHQKYGEQIVAQSYEISSPTNREGIIRYLSGGLIKGVGEVTAKRIYDRFGDDTFGVIESNPALLAEVKGISAKKALDIANSVAQLKDMQQQVMFLQSFGITTNLAVKIYNIYKEETQTLIAQNPYRLIDDVNGVGFITADKIAQSMSVPQESRFRIRAAIVYTLKDSAEKQGNTYLYRDDLAARCSELLQLDLAESDLFDDALSRLALEPQVICFSAEGRQCVSLAKYYKLEKSIAYKLLDLNASAKRILIDADALIAQFEKINGITFHASQVGAVRAALINGVTVITGGPGTGKTTIIKCIADILTATGLRLEFCAPTGRAAKRMSQSVGAEAKTIHRMLGCEFVNGQMTFRYNRWESLPCDVVIVDEVSMVDVSLMNSLLSALEKGTRIVLVGDKDQLPSVGAGNVLADVIHSGVAEVRYLTHIYRQSEDSLIAYNAHLVNGGHMPEINNHSKDFFLLAQSNFAEAAQTVVSLVTNRLPKFTGLPPSEIQVLAALKGGVCGVENLNRMLQDALNPFSYGKNELLLGKNVIREGDRVMQTVNNYELPYEKLGANGSTEQGKGVFNGDIGVVLDINKAEGAMTVLYDDGRRAYYSRQDLGDIQPAYAITIHKSQGSEFEVAVMPLLSGPPTIINRNLLYTAITRAKRAVVLVGSKKVLAMMVHNNYVAARTTNLCRFLKEQKDSFSKFFGTTSTSAQQEEQ</sequence>
<evidence type="ECO:0000259" key="3">
    <source>
        <dbReference type="SMART" id="SM00278"/>
    </source>
</evidence>
<dbReference type="InterPro" id="IPR041451">
    <property type="entry name" value="RecD2_SH13"/>
</dbReference>
<evidence type="ECO:0000259" key="4">
    <source>
        <dbReference type="SMART" id="SM00382"/>
    </source>
</evidence>
<dbReference type="Pfam" id="PF14520">
    <property type="entry name" value="HHH_5"/>
    <property type="match status" value="1"/>
</dbReference>
<dbReference type="GO" id="GO:0006281">
    <property type="term" value="P:DNA repair"/>
    <property type="evidence" value="ECO:0007669"/>
    <property type="project" value="InterPro"/>
</dbReference>
<evidence type="ECO:0000256" key="1">
    <source>
        <dbReference type="ARBA" id="ARBA00022741"/>
    </source>
</evidence>
<dbReference type="HAMAP" id="MF_01488">
    <property type="entry name" value="RecD2"/>
    <property type="match status" value="1"/>
</dbReference>
<dbReference type="GO" id="GO:0006310">
    <property type="term" value="P:DNA recombination"/>
    <property type="evidence" value="ECO:0007669"/>
    <property type="project" value="InterPro"/>
</dbReference>
<dbReference type="Gene3D" id="1.10.150.20">
    <property type="entry name" value="5' to 3' exonuclease, C-terminal subdomain"/>
    <property type="match status" value="1"/>
</dbReference>
<dbReference type="CDD" id="cd18809">
    <property type="entry name" value="SF1_C_RecD"/>
    <property type="match status" value="1"/>
</dbReference>
<dbReference type="InterPro" id="IPR050534">
    <property type="entry name" value="Coronavir_polyprotein_1ab"/>
</dbReference>
<dbReference type="GO" id="GO:0017116">
    <property type="term" value="F:single-stranded DNA helicase activity"/>
    <property type="evidence" value="ECO:0007669"/>
    <property type="project" value="TreeGrafter"/>
</dbReference>
<name>A0A9D1MXN5_9BACT</name>
<proteinExistence type="inferred from homology"/>
<dbReference type="CDD" id="cd17933">
    <property type="entry name" value="DEXSc_RecD-like"/>
    <property type="match status" value="1"/>
</dbReference>
<dbReference type="Gene3D" id="1.10.10.2220">
    <property type="match status" value="1"/>
</dbReference>
<dbReference type="InterPro" id="IPR055446">
    <property type="entry name" value="RecD2_N_OB"/>
</dbReference>
<comment type="caution">
    <text evidence="5">The sequence shown here is derived from an EMBL/GenBank/DDBJ whole genome shotgun (WGS) entry which is preliminary data.</text>
</comment>
<dbReference type="PANTHER" id="PTHR43788:SF6">
    <property type="entry name" value="DNA HELICASE B"/>
    <property type="match status" value="1"/>
</dbReference>
<dbReference type="InterPro" id="IPR003583">
    <property type="entry name" value="Hlx-hairpin-Hlx_DNA-bd_motif"/>
</dbReference>
<dbReference type="SUPFAM" id="SSF47781">
    <property type="entry name" value="RuvA domain 2-like"/>
    <property type="match status" value="1"/>
</dbReference>
<keyword evidence="2" id="KW-0067">ATP-binding</keyword>
<organism evidence="5 6">
    <name type="scientific">Candidatus Fimimonas merdipullorum</name>
    <dbReference type="NCBI Taxonomy" id="2840822"/>
    <lineage>
        <taxon>Bacteria</taxon>
        <taxon>Pseudomonadati</taxon>
        <taxon>Myxococcota</taxon>
        <taxon>Myxococcia</taxon>
        <taxon>Myxococcales</taxon>
        <taxon>Cystobacterineae</taxon>
        <taxon>Myxococcaceae</taxon>
        <taxon>Myxococcaceae incertae sedis</taxon>
        <taxon>Candidatus Fimimonas</taxon>
    </lineage>
</organism>
<dbReference type="AlphaFoldDB" id="A0A9D1MXN5"/>
<dbReference type="Gene3D" id="3.40.50.300">
    <property type="entry name" value="P-loop containing nucleotide triphosphate hydrolases"/>
    <property type="match status" value="2"/>
</dbReference>
<dbReference type="SMART" id="SM00278">
    <property type="entry name" value="HhH1"/>
    <property type="match status" value="3"/>
</dbReference>
<reference evidence="5" key="2">
    <citation type="journal article" date="2021" name="PeerJ">
        <title>Extensive microbial diversity within the chicken gut microbiome revealed by metagenomics and culture.</title>
        <authorList>
            <person name="Gilroy R."/>
            <person name="Ravi A."/>
            <person name="Getino M."/>
            <person name="Pursley I."/>
            <person name="Horton D.L."/>
            <person name="Alikhan N.F."/>
            <person name="Baker D."/>
            <person name="Gharbi K."/>
            <person name="Hall N."/>
            <person name="Watson M."/>
            <person name="Adriaenssens E.M."/>
            <person name="Foster-Nyarko E."/>
            <person name="Jarju S."/>
            <person name="Secka A."/>
            <person name="Antonio M."/>
            <person name="Oren A."/>
            <person name="Chaudhuri R.R."/>
            <person name="La Ragione R."/>
            <person name="Hildebrand F."/>
            <person name="Pallen M.J."/>
        </authorList>
    </citation>
    <scope>NUCLEOTIDE SEQUENCE</scope>
    <source>
        <strain evidence="5">ChiHjej12B11-7776</strain>
    </source>
</reference>
<keyword evidence="5" id="KW-0378">Hydrolase</keyword>
<dbReference type="GO" id="GO:0009338">
    <property type="term" value="C:exodeoxyribonuclease V complex"/>
    <property type="evidence" value="ECO:0007669"/>
    <property type="project" value="TreeGrafter"/>
</dbReference>
<dbReference type="InterPro" id="IPR003593">
    <property type="entry name" value="AAA+_ATPase"/>
</dbReference>
<protein>
    <submittedName>
        <fullName evidence="5">ATP-dependent RecD-like DNA helicase</fullName>
    </submittedName>
</protein>
<keyword evidence="5" id="KW-0347">Helicase</keyword>
<feature type="domain" description="Helix-hairpin-helix DNA-binding motif class 1" evidence="3">
    <location>
        <begin position="84"/>
        <end position="105"/>
    </location>
</feature>
<dbReference type="SMART" id="SM00382">
    <property type="entry name" value="AAA"/>
    <property type="match status" value="1"/>
</dbReference>
<keyword evidence="1" id="KW-0547">Nucleotide-binding</keyword>
<dbReference type="Pfam" id="PF13538">
    <property type="entry name" value="UvrD_C_2"/>
    <property type="match status" value="1"/>
</dbReference>
<feature type="domain" description="Helix-hairpin-helix DNA-binding motif class 1" evidence="3">
    <location>
        <begin position="183"/>
        <end position="202"/>
    </location>
</feature>
<dbReference type="NCBIfam" id="TIGR01448">
    <property type="entry name" value="recD_rel"/>
    <property type="match status" value="1"/>
</dbReference>
<reference evidence="5" key="1">
    <citation type="submission" date="2020-10" db="EMBL/GenBank/DDBJ databases">
        <authorList>
            <person name="Gilroy R."/>
        </authorList>
    </citation>
    <scope>NUCLEOTIDE SEQUENCE</scope>
    <source>
        <strain evidence="5">ChiHjej12B11-7776</strain>
    </source>
</reference>
<evidence type="ECO:0000313" key="6">
    <source>
        <dbReference type="Proteomes" id="UP000886852"/>
    </source>
</evidence>
<dbReference type="InterPro" id="IPR006345">
    <property type="entry name" value="RecD2"/>
</dbReference>
<feature type="domain" description="Helix-hairpin-helix DNA-binding motif class 1" evidence="3">
    <location>
        <begin position="119"/>
        <end position="138"/>
    </location>
</feature>
<evidence type="ECO:0000256" key="2">
    <source>
        <dbReference type="ARBA" id="ARBA00022840"/>
    </source>
</evidence>
<dbReference type="Pfam" id="PF18335">
    <property type="entry name" value="SH3_13"/>
    <property type="match status" value="1"/>
</dbReference>
<dbReference type="Proteomes" id="UP000886852">
    <property type="component" value="Unassembled WGS sequence"/>
</dbReference>
<dbReference type="SUPFAM" id="SSF52540">
    <property type="entry name" value="P-loop containing nucleoside triphosphate hydrolases"/>
    <property type="match status" value="1"/>
</dbReference>
<dbReference type="Pfam" id="PF23139">
    <property type="entry name" value="OB_YrrC"/>
    <property type="match status" value="1"/>
</dbReference>
<dbReference type="PANTHER" id="PTHR43788">
    <property type="entry name" value="DNA2/NAM7 HELICASE FAMILY MEMBER"/>
    <property type="match status" value="1"/>
</dbReference>
<dbReference type="GO" id="GO:0003677">
    <property type="term" value="F:DNA binding"/>
    <property type="evidence" value="ECO:0007669"/>
    <property type="project" value="InterPro"/>
</dbReference>
<dbReference type="Gene3D" id="2.30.30.940">
    <property type="match status" value="1"/>
</dbReference>
<dbReference type="GO" id="GO:0043139">
    <property type="term" value="F:5'-3' DNA helicase activity"/>
    <property type="evidence" value="ECO:0007669"/>
    <property type="project" value="InterPro"/>
</dbReference>